<dbReference type="OrthoDB" id="3648425at2759"/>
<name>N1PQ59_DOTSN</name>
<reference evidence="1 2" key="2">
    <citation type="journal article" date="2012" name="PLoS Pathog.">
        <title>Diverse lifestyles and strategies of plant pathogenesis encoded in the genomes of eighteen Dothideomycetes fungi.</title>
        <authorList>
            <person name="Ohm R.A."/>
            <person name="Feau N."/>
            <person name="Henrissat B."/>
            <person name="Schoch C.L."/>
            <person name="Horwitz B.A."/>
            <person name="Barry K.W."/>
            <person name="Condon B.J."/>
            <person name="Copeland A.C."/>
            <person name="Dhillon B."/>
            <person name="Glaser F."/>
            <person name="Hesse C.N."/>
            <person name="Kosti I."/>
            <person name="LaButti K."/>
            <person name="Lindquist E.A."/>
            <person name="Lucas S."/>
            <person name="Salamov A.A."/>
            <person name="Bradshaw R.E."/>
            <person name="Ciuffetti L."/>
            <person name="Hamelin R.C."/>
            <person name="Kema G.H.J."/>
            <person name="Lawrence C."/>
            <person name="Scott J.A."/>
            <person name="Spatafora J.W."/>
            <person name="Turgeon B.G."/>
            <person name="de Wit P.J.G.M."/>
            <person name="Zhong S."/>
            <person name="Goodwin S.B."/>
            <person name="Grigoriev I.V."/>
        </authorList>
    </citation>
    <scope>NUCLEOTIDE SEQUENCE [LARGE SCALE GENOMIC DNA]</scope>
    <source>
        <strain evidence="2">NZE10 / CBS 128990</strain>
    </source>
</reference>
<organism evidence="1 2">
    <name type="scientific">Dothistroma septosporum (strain NZE10 / CBS 128990)</name>
    <name type="common">Red band needle blight fungus</name>
    <name type="synonym">Mycosphaerella pini</name>
    <dbReference type="NCBI Taxonomy" id="675120"/>
    <lineage>
        <taxon>Eukaryota</taxon>
        <taxon>Fungi</taxon>
        <taxon>Dikarya</taxon>
        <taxon>Ascomycota</taxon>
        <taxon>Pezizomycotina</taxon>
        <taxon>Dothideomycetes</taxon>
        <taxon>Dothideomycetidae</taxon>
        <taxon>Mycosphaerellales</taxon>
        <taxon>Mycosphaerellaceae</taxon>
        <taxon>Dothistroma</taxon>
    </lineage>
</organism>
<proteinExistence type="predicted"/>
<protein>
    <submittedName>
        <fullName evidence="1">Uncharacterized protein</fullName>
    </submittedName>
</protein>
<reference evidence="2" key="1">
    <citation type="journal article" date="2012" name="PLoS Genet.">
        <title>The genomes of the fungal plant pathogens Cladosporium fulvum and Dothistroma septosporum reveal adaptation to different hosts and lifestyles but also signatures of common ancestry.</title>
        <authorList>
            <person name="de Wit P.J.G.M."/>
            <person name="van der Burgt A."/>
            <person name="Oekmen B."/>
            <person name="Stergiopoulos I."/>
            <person name="Abd-Elsalam K.A."/>
            <person name="Aerts A.L."/>
            <person name="Bahkali A.H."/>
            <person name="Beenen H.G."/>
            <person name="Chettri P."/>
            <person name="Cox M.P."/>
            <person name="Datema E."/>
            <person name="de Vries R.P."/>
            <person name="Dhillon B."/>
            <person name="Ganley A.R."/>
            <person name="Griffiths S.A."/>
            <person name="Guo Y."/>
            <person name="Hamelin R.C."/>
            <person name="Henrissat B."/>
            <person name="Kabir M.S."/>
            <person name="Jashni M.K."/>
            <person name="Kema G."/>
            <person name="Klaubauf S."/>
            <person name="Lapidus A."/>
            <person name="Levasseur A."/>
            <person name="Lindquist E."/>
            <person name="Mehrabi R."/>
            <person name="Ohm R.A."/>
            <person name="Owen T.J."/>
            <person name="Salamov A."/>
            <person name="Schwelm A."/>
            <person name="Schijlen E."/>
            <person name="Sun H."/>
            <person name="van den Burg H.A."/>
            <person name="van Ham R.C.H.J."/>
            <person name="Zhang S."/>
            <person name="Goodwin S.B."/>
            <person name="Grigoriev I.V."/>
            <person name="Collemare J."/>
            <person name="Bradshaw R.E."/>
        </authorList>
    </citation>
    <scope>NUCLEOTIDE SEQUENCE [LARGE SCALE GENOMIC DNA]</scope>
    <source>
        <strain evidence="2">NZE10 / CBS 128990</strain>
    </source>
</reference>
<evidence type="ECO:0000313" key="2">
    <source>
        <dbReference type="Proteomes" id="UP000016933"/>
    </source>
</evidence>
<dbReference type="Proteomes" id="UP000016933">
    <property type="component" value="Unassembled WGS sequence"/>
</dbReference>
<dbReference type="eggNOG" id="ENOG502S4MS">
    <property type="taxonomic scope" value="Eukaryota"/>
</dbReference>
<dbReference type="STRING" id="675120.N1PQ59"/>
<keyword evidence="2" id="KW-1185">Reference proteome</keyword>
<dbReference type="OMA" id="MWRSARN"/>
<sequence>MAPIVIRPPTSSSAEAAPDFELPRVQWLEETWHVTHSTLPMWRSKRNVRIQYTLLPPSSPAIPQDSTDRLDDLVSYQSETGNRVSTVKGIDKVAGTGDSRGEWDWRGKGWLKIAASHWEVIGWGQEERNGNKWVVTMFAKTMFTPAGLDVYSKSRGGLSAKTLDDIKTALSQVDDEGVQKMAVELFEIKSDDSRID</sequence>
<evidence type="ECO:0000313" key="1">
    <source>
        <dbReference type="EMBL" id="EME45566.1"/>
    </source>
</evidence>
<dbReference type="EMBL" id="KB446538">
    <property type="protein sequence ID" value="EME45566.1"/>
    <property type="molecule type" value="Genomic_DNA"/>
</dbReference>
<accession>N1PQ59</accession>
<gene>
    <name evidence="1" type="ORF">DOTSEDRAFT_150688</name>
</gene>
<dbReference type="HOGENOM" id="CLU_094640_0_0_1"/>
<dbReference type="AlphaFoldDB" id="N1PQ59"/>